<feature type="transmembrane region" description="Helical" evidence="1">
    <location>
        <begin position="16"/>
        <end position="35"/>
    </location>
</feature>
<keyword evidence="1" id="KW-0472">Membrane</keyword>
<evidence type="ECO:0000313" key="2">
    <source>
        <dbReference type="EMBL" id="CAB4362532.1"/>
    </source>
</evidence>
<evidence type="ECO:0000313" key="4">
    <source>
        <dbReference type="EMBL" id="CAB4831937.1"/>
    </source>
</evidence>
<dbReference type="EMBL" id="CAEZYF010000002">
    <property type="protein sequence ID" value="CAB4705480.1"/>
    <property type="molecule type" value="Genomic_DNA"/>
</dbReference>
<proteinExistence type="predicted"/>
<evidence type="ECO:0000313" key="7">
    <source>
        <dbReference type="EMBL" id="CAB5004682.1"/>
    </source>
</evidence>
<sequence length="36" mass="3824">MGFDPTRPKVVKRGDYVVMAAASAATVALLLWALFG</sequence>
<evidence type="ECO:0000256" key="1">
    <source>
        <dbReference type="SAM" id="Phobius"/>
    </source>
</evidence>
<name>A0A6J7AGJ8_9ZZZZ</name>
<accession>A0A6J7AGJ8</accession>
<dbReference type="AlphaFoldDB" id="A0A6J7AGJ8"/>
<gene>
    <name evidence="3" type="ORF">UFOPK2656_00313</name>
    <name evidence="4" type="ORF">UFOPK3099_02181</name>
    <name evidence="5" type="ORF">UFOPK3267_02924</name>
    <name evidence="6" type="ORF">UFOPK3651_00081</name>
    <name evidence="7" type="ORF">UFOPK3931_02428</name>
    <name evidence="2" type="ORF">UFOPK4189_00310</name>
</gene>
<keyword evidence="1" id="KW-0812">Transmembrane</keyword>
<evidence type="ECO:0000313" key="6">
    <source>
        <dbReference type="EMBL" id="CAB4909686.1"/>
    </source>
</evidence>
<evidence type="ECO:0000313" key="3">
    <source>
        <dbReference type="EMBL" id="CAB4705480.1"/>
    </source>
</evidence>
<dbReference type="EMBL" id="CAFAAV010000201">
    <property type="protein sequence ID" value="CAB4831937.1"/>
    <property type="molecule type" value="Genomic_DNA"/>
</dbReference>
<organism evidence="4">
    <name type="scientific">freshwater metagenome</name>
    <dbReference type="NCBI Taxonomy" id="449393"/>
    <lineage>
        <taxon>unclassified sequences</taxon>
        <taxon>metagenomes</taxon>
        <taxon>ecological metagenomes</taxon>
    </lineage>
</organism>
<keyword evidence="1" id="KW-1133">Transmembrane helix</keyword>
<dbReference type="EMBL" id="CAFBOL010000083">
    <property type="protein sequence ID" value="CAB5004682.1"/>
    <property type="molecule type" value="Genomic_DNA"/>
</dbReference>
<dbReference type="EMBL" id="CAESGF010000002">
    <property type="protein sequence ID" value="CAB4362532.1"/>
    <property type="molecule type" value="Genomic_DNA"/>
</dbReference>
<evidence type="ECO:0000313" key="5">
    <source>
        <dbReference type="EMBL" id="CAB4853393.1"/>
    </source>
</evidence>
<reference evidence="4" key="1">
    <citation type="submission" date="2020-05" db="EMBL/GenBank/DDBJ databases">
        <authorList>
            <person name="Chiriac C."/>
            <person name="Salcher M."/>
            <person name="Ghai R."/>
            <person name="Kavagutti S V."/>
        </authorList>
    </citation>
    <scope>NUCLEOTIDE SEQUENCE</scope>
</reference>
<protein>
    <submittedName>
        <fullName evidence="4">Unannotated protein</fullName>
    </submittedName>
</protein>
<dbReference type="EMBL" id="CAFBMT010000001">
    <property type="protein sequence ID" value="CAB4909686.1"/>
    <property type="molecule type" value="Genomic_DNA"/>
</dbReference>
<dbReference type="EMBL" id="CAFBIY010000249">
    <property type="protein sequence ID" value="CAB4853393.1"/>
    <property type="molecule type" value="Genomic_DNA"/>
</dbReference>